<evidence type="ECO:0000313" key="2">
    <source>
        <dbReference type="Proteomes" id="UP000054709"/>
    </source>
</evidence>
<dbReference type="OrthoDB" id="2607607at2"/>
<keyword evidence="2" id="KW-1185">Reference proteome</keyword>
<sequence>MSFTIDYVKNKNRIIVTSDGMEVEDALAYAEQFPKVLKKTKRGFTGMTVITGGLVFKQEVLAILAPTGEDAVKAGSSTKHKWVYVAPTAFYKTQMHRMFKDIANLYESIEEAEAYLDSAGN</sequence>
<accession>A0A0W1AQP6</accession>
<dbReference type="AlphaFoldDB" id="A0A0W1AQP6"/>
<name>A0A0W1AQP6_9BACL</name>
<dbReference type="Proteomes" id="UP000054709">
    <property type="component" value="Unassembled WGS sequence"/>
</dbReference>
<gene>
    <name evidence="1" type="ORF">UQ64_00945</name>
</gene>
<organism evidence="1 2">
    <name type="scientific">Paenibacillus etheri</name>
    <dbReference type="NCBI Taxonomy" id="1306852"/>
    <lineage>
        <taxon>Bacteria</taxon>
        <taxon>Bacillati</taxon>
        <taxon>Bacillota</taxon>
        <taxon>Bacilli</taxon>
        <taxon>Bacillales</taxon>
        <taxon>Paenibacillaceae</taxon>
        <taxon>Paenibacillus</taxon>
    </lineage>
</organism>
<dbReference type="RefSeq" id="WP_060626496.1">
    <property type="nucleotide sequence ID" value="NZ_LCZJ02000043.1"/>
</dbReference>
<protein>
    <submittedName>
        <fullName evidence="1">Uncharacterized protein</fullName>
    </submittedName>
</protein>
<dbReference type="EMBL" id="LCZJ02000043">
    <property type="protein sequence ID" value="KTD83658.1"/>
    <property type="molecule type" value="Genomic_DNA"/>
</dbReference>
<reference evidence="1 2" key="1">
    <citation type="journal article" date="2015" name="Int. Biodeterior. Biodegradation">
        <title>Physiological and genetic screening methods for the isolation of methyl tert-butyl ether-degrading bacteria for bioremediation purposes.</title>
        <authorList>
            <person name="Guisado I.M."/>
            <person name="Purswani J."/>
            <person name="Gonzalez Lopez J."/>
            <person name="Pozo C."/>
        </authorList>
    </citation>
    <scope>NUCLEOTIDE SEQUENCE [LARGE SCALE GENOMIC DNA]</scope>
    <source>
        <strain evidence="1 2">SH7</strain>
    </source>
</reference>
<proteinExistence type="predicted"/>
<comment type="caution">
    <text evidence="1">The sequence shown here is derived from an EMBL/GenBank/DDBJ whole genome shotgun (WGS) entry which is preliminary data.</text>
</comment>
<evidence type="ECO:0000313" key="1">
    <source>
        <dbReference type="EMBL" id="KTD83658.1"/>
    </source>
</evidence>